<dbReference type="PROSITE" id="PS51695">
    <property type="entry name" value="SEDOLISIN"/>
    <property type="match status" value="1"/>
</dbReference>
<comment type="subcellular location">
    <subcellularLocation>
        <location evidence="1">Secreted</location>
        <location evidence="1">Extracellular space</location>
    </subcellularLocation>
</comment>
<dbReference type="EMBL" id="JARKIF010000005">
    <property type="protein sequence ID" value="KAJ7639495.1"/>
    <property type="molecule type" value="Genomic_DNA"/>
</dbReference>
<dbReference type="AlphaFoldDB" id="A0AAD7FV99"/>
<dbReference type="SUPFAM" id="SSF52743">
    <property type="entry name" value="Subtilisin-like"/>
    <property type="match status" value="1"/>
</dbReference>
<dbReference type="GO" id="GO:0004252">
    <property type="term" value="F:serine-type endopeptidase activity"/>
    <property type="evidence" value="ECO:0007669"/>
    <property type="project" value="UniProtKB-UniRule"/>
</dbReference>
<keyword evidence="3 8" id="KW-0479">Metal-binding</keyword>
<evidence type="ECO:0000256" key="8">
    <source>
        <dbReference type="PROSITE-ProRule" id="PRU01032"/>
    </source>
</evidence>
<comment type="cofactor">
    <cofactor evidence="8">
        <name>Ca(2+)</name>
        <dbReference type="ChEBI" id="CHEBI:29108"/>
    </cofactor>
    <text evidence="8">Binds 1 Ca(2+) ion per subunit.</text>
</comment>
<dbReference type="CDD" id="cd11377">
    <property type="entry name" value="Pro-peptidase_S53"/>
    <property type="match status" value="1"/>
</dbReference>
<evidence type="ECO:0000256" key="7">
    <source>
        <dbReference type="ARBA" id="ARBA00023145"/>
    </source>
</evidence>
<accession>A0AAD7FV99</accession>
<evidence type="ECO:0000259" key="10">
    <source>
        <dbReference type="PROSITE" id="PS51695"/>
    </source>
</evidence>
<protein>
    <submittedName>
        <fullName evidence="11">Family S53 protease</fullName>
    </submittedName>
</protein>
<feature type="binding site" evidence="8">
    <location>
        <position position="522"/>
    </location>
    <ligand>
        <name>Ca(2+)</name>
        <dbReference type="ChEBI" id="CHEBI:29108"/>
    </ligand>
</feature>
<dbReference type="SMART" id="SM00944">
    <property type="entry name" value="Pro-kuma_activ"/>
    <property type="match status" value="1"/>
</dbReference>
<dbReference type="GO" id="GO:0046872">
    <property type="term" value="F:metal ion binding"/>
    <property type="evidence" value="ECO:0007669"/>
    <property type="project" value="UniProtKB-UniRule"/>
</dbReference>
<evidence type="ECO:0000256" key="3">
    <source>
        <dbReference type="ARBA" id="ARBA00022723"/>
    </source>
</evidence>
<dbReference type="Gene3D" id="3.40.50.200">
    <property type="entry name" value="Peptidase S8/S53 domain"/>
    <property type="match status" value="1"/>
</dbReference>
<evidence type="ECO:0000313" key="11">
    <source>
        <dbReference type="EMBL" id="KAJ7639495.1"/>
    </source>
</evidence>
<feature type="binding site" evidence="8">
    <location>
        <position position="521"/>
    </location>
    <ligand>
        <name>Ca(2+)</name>
        <dbReference type="ChEBI" id="CHEBI:29108"/>
    </ligand>
</feature>
<dbReference type="PANTHER" id="PTHR14218">
    <property type="entry name" value="PROTEASE S8 TRIPEPTIDYL PEPTIDASE I CLN2"/>
    <property type="match status" value="1"/>
</dbReference>
<keyword evidence="7" id="KW-0865">Zymogen</keyword>
<evidence type="ECO:0000313" key="12">
    <source>
        <dbReference type="Proteomes" id="UP001221142"/>
    </source>
</evidence>
<dbReference type="Proteomes" id="UP001221142">
    <property type="component" value="Unassembled WGS sequence"/>
</dbReference>
<feature type="active site" description="Charge relay system" evidence="8">
    <location>
        <position position="279"/>
    </location>
</feature>
<dbReference type="GO" id="GO:0006508">
    <property type="term" value="P:proteolysis"/>
    <property type="evidence" value="ECO:0007669"/>
    <property type="project" value="UniProtKB-KW"/>
</dbReference>
<evidence type="ECO:0000256" key="4">
    <source>
        <dbReference type="ARBA" id="ARBA00022801"/>
    </source>
</evidence>
<evidence type="ECO:0000256" key="2">
    <source>
        <dbReference type="ARBA" id="ARBA00022670"/>
    </source>
</evidence>
<feature type="binding site" evidence="8">
    <location>
        <position position="542"/>
    </location>
    <ligand>
        <name>Ca(2+)</name>
        <dbReference type="ChEBI" id="CHEBI:29108"/>
    </ligand>
</feature>
<organism evidence="11 12">
    <name type="scientific">Roridomyces roridus</name>
    <dbReference type="NCBI Taxonomy" id="1738132"/>
    <lineage>
        <taxon>Eukaryota</taxon>
        <taxon>Fungi</taxon>
        <taxon>Dikarya</taxon>
        <taxon>Basidiomycota</taxon>
        <taxon>Agaricomycotina</taxon>
        <taxon>Agaricomycetes</taxon>
        <taxon>Agaricomycetidae</taxon>
        <taxon>Agaricales</taxon>
        <taxon>Marasmiineae</taxon>
        <taxon>Mycenaceae</taxon>
        <taxon>Roridomyces</taxon>
    </lineage>
</organism>
<dbReference type="InterPro" id="IPR050819">
    <property type="entry name" value="Tripeptidyl-peptidase_I"/>
</dbReference>
<keyword evidence="4 8" id="KW-0378">Hydrolase</keyword>
<feature type="binding site" evidence="8">
    <location>
        <position position="540"/>
    </location>
    <ligand>
        <name>Ca(2+)</name>
        <dbReference type="ChEBI" id="CHEBI:29108"/>
    </ligand>
</feature>
<name>A0AAD7FV99_9AGAR</name>
<evidence type="ECO:0000256" key="9">
    <source>
        <dbReference type="SAM" id="SignalP"/>
    </source>
</evidence>
<evidence type="ECO:0000256" key="1">
    <source>
        <dbReference type="ARBA" id="ARBA00004239"/>
    </source>
</evidence>
<comment type="caution">
    <text evidence="11">The sequence shown here is derived from an EMBL/GenBank/DDBJ whole genome shotgun (WGS) entry which is preliminary data.</text>
</comment>
<dbReference type="SUPFAM" id="SSF54897">
    <property type="entry name" value="Protease propeptides/inhibitors"/>
    <property type="match status" value="1"/>
</dbReference>
<feature type="active site" description="Charge relay system" evidence="8">
    <location>
        <position position="480"/>
    </location>
</feature>
<sequence length="564" mass="59207">MARVSLLLASFVSLAVASPAFKTFIVQEKLASVPEGFASLGPASADTVVNLRMALPSKDAAGLHATLLDVSDPKSANYGKHLSKDEANAFLAPTADAVSTVQEWLSSKGLVGTVSAGAGDWLSVSANVSTANELLSAKYETFQHIDSGKTYHRTLSYSLPAEVTNLIDHIHPTVIFDTPISPNAFLSIPRVPSKPADSCTDSITPSCLQSLCNIPSTKVTAEAANSIAVAGFADEWAQTADLQSFLRQFRPDMSSSTTFILQTLDNGTNTQSPEQAGDEANCDVQYTVGVATGVPVSFISVGGNSEDRIGGFLDIVHFLSDEDNIPPVMTVSYGFYEPVISKTLAFKLCDAYAAVGARGVSVLFPSGDSGASGQSGSGQFHSCHRYRPTFPSGCPFVTSVGSVHGISREIGSSFSSGGFSNYWDAPDYQAFAVAAFLKAQGSTDAGLFNASGRGFPDVSVQGENYQIVNGSKTYSVSGTSASTPAFASIIALINNDLIAAKKPPLGFLNPWLYANADMLSDVTSGSNPGCGTDGFLAIPGWDPVTGLGTPDYEKMKRAAFRKYN</sequence>
<dbReference type="PANTHER" id="PTHR14218:SF15">
    <property type="entry name" value="TRIPEPTIDYL-PEPTIDASE 1"/>
    <property type="match status" value="1"/>
</dbReference>
<gene>
    <name evidence="11" type="ORF">FB45DRAFT_427692</name>
</gene>
<dbReference type="CDD" id="cd04056">
    <property type="entry name" value="Peptidases_S53"/>
    <property type="match status" value="1"/>
</dbReference>
<dbReference type="InterPro" id="IPR036852">
    <property type="entry name" value="Peptidase_S8/S53_dom_sf"/>
</dbReference>
<proteinExistence type="predicted"/>
<keyword evidence="9" id="KW-0732">Signal</keyword>
<feature type="signal peptide" evidence="9">
    <location>
        <begin position="1"/>
        <end position="17"/>
    </location>
</feature>
<keyword evidence="2 8" id="KW-0645">Protease</keyword>
<dbReference type="Pfam" id="PF09286">
    <property type="entry name" value="Pro-kuma_activ"/>
    <property type="match status" value="1"/>
</dbReference>
<dbReference type="GO" id="GO:0005576">
    <property type="term" value="C:extracellular region"/>
    <property type="evidence" value="ECO:0007669"/>
    <property type="project" value="UniProtKB-SubCell"/>
</dbReference>
<keyword evidence="6 8" id="KW-0106">Calcium</keyword>
<feature type="active site" description="Charge relay system" evidence="8">
    <location>
        <position position="283"/>
    </location>
</feature>
<dbReference type="InterPro" id="IPR015366">
    <property type="entry name" value="S53_propep"/>
</dbReference>
<feature type="domain" description="Peptidase S53" evidence="10">
    <location>
        <begin position="202"/>
        <end position="562"/>
    </location>
</feature>
<evidence type="ECO:0000256" key="6">
    <source>
        <dbReference type="ARBA" id="ARBA00022837"/>
    </source>
</evidence>
<keyword evidence="12" id="KW-1185">Reference proteome</keyword>
<reference evidence="11" key="1">
    <citation type="submission" date="2023-03" db="EMBL/GenBank/DDBJ databases">
        <title>Massive genome expansion in bonnet fungi (Mycena s.s.) driven by repeated elements and novel gene families across ecological guilds.</title>
        <authorList>
            <consortium name="Lawrence Berkeley National Laboratory"/>
            <person name="Harder C.B."/>
            <person name="Miyauchi S."/>
            <person name="Viragh M."/>
            <person name="Kuo A."/>
            <person name="Thoen E."/>
            <person name="Andreopoulos B."/>
            <person name="Lu D."/>
            <person name="Skrede I."/>
            <person name="Drula E."/>
            <person name="Henrissat B."/>
            <person name="Morin E."/>
            <person name="Kohler A."/>
            <person name="Barry K."/>
            <person name="LaButti K."/>
            <person name="Morin E."/>
            <person name="Salamov A."/>
            <person name="Lipzen A."/>
            <person name="Mereny Z."/>
            <person name="Hegedus B."/>
            <person name="Baldrian P."/>
            <person name="Stursova M."/>
            <person name="Weitz H."/>
            <person name="Taylor A."/>
            <person name="Grigoriev I.V."/>
            <person name="Nagy L.G."/>
            <person name="Martin F."/>
            <person name="Kauserud H."/>
        </authorList>
    </citation>
    <scope>NUCLEOTIDE SEQUENCE</scope>
    <source>
        <strain evidence="11">9284</strain>
    </source>
</reference>
<dbReference type="InterPro" id="IPR030400">
    <property type="entry name" value="Sedolisin_dom"/>
</dbReference>
<evidence type="ECO:0000256" key="5">
    <source>
        <dbReference type="ARBA" id="ARBA00022825"/>
    </source>
</evidence>
<keyword evidence="5 8" id="KW-0720">Serine protease</keyword>
<dbReference type="GO" id="GO:0008240">
    <property type="term" value="F:tripeptidyl-peptidase activity"/>
    <property type="evidence" value="ECO:0007669"/>
    <property type="project" value="TreeGrafter"/>
</dbReference>
<feature type="chain" id="PRO_5042247097" evidence="9">
    <location>
        <begin position="18"/>
        <end position="564"/>
    </location>
</feature>